<dbReference type="SMART" id="SM00421">
    <property type="entry name" value="HTH_LUXR"/>
    <property type="match status" value="1"/>
</dbReference>
<evidence type="ECO:0000313" key="3">
    <source>
        <dbReference type="EMBL" id="RMI38574.1"/>
    </source>
</evidence>
<feature type="region of interest" description="Disordered" evidence="1">
    <location>
        <begin position="116"/>
        <end position="139"/>
    </location>
</feature>
<dbReference type="GO" id="GO:0003677">
    <property type="term" value="F:DNA binding"/>
    <property type="evidence" value="ECO:0007669"/>
    <property type="project" value="InterPro"/>
</dbReference>
<protein>
    <submittedName>
        <fullName evidence="3">LuxR family transcriptional regulator</fullName>
    </submittedName>
</protein>
<dbReference type="EMBL" id="RFFG01000083">
    <property type="protein sequence ID" value="RMI38574.1"/>
    <property type="molecule type" value="Genomic_DNA"/>
</dbReference>
<proteinExistence type="predicted"/>
<evidence type="ECO:0000256" key="1">
    <source>
        <dbReference type="SAM" id="MobiDB-lite"/>
    </source>
</evidence>
<dbReference type="InterPro" id="IPR000792">
    <property type="entry name" value="Tscrpt_reg_LuxR_C"/>
</dbReference>
<accession>A0A3M2LM88</accession>
<dbReference type="InterPro" id="IPR036388">
    <property type="entry name" value="WH-like_DNA-bd_sf"/>
</dbReference>
<dbReference type="SUPFAM" id="SSF46894">
    <property type="entry name" value="C-terminal effector domain of the bipartite response regulators"/>
    <property type="match status" value="1"/>
</dbReference>
<dbReference type="Proteomes" id="UP000282674">
    <property type="component" value="Unassembled WGS sequence"/>
</dbReference>
<gene>
    <name evidence="3" type="ORF">EBO15_32495</name>
</gene>
<name>A0A3M2LM88_9ACTN</name>
<keyword evidence="4" id="KW-1185">Reference proteome</keyword>
<feature type="domain" description="HTH luxR-type" evidence="2">
    <location>
        <begin position="29"/>
        <end position="100"/>
    </location>
</feature>
<dbReference type="PROSITE" id="PS50043">
    <property type="entry name" value="HTH_LUXR_2"/>
    <property type="match status" value="1"/>
</dbReference>
<dbReference type="Gene3D" id="1.10.10.10">
    <property type="entry name" value="Winged helix-like DNA-binding domain superfamily/Winged helix DNA-binding domain"/>
    <property type="match status" value="1"/>
</dbReference>
<evidence type="ECO:0000259" key="2">
    <source>
        <dbReference type="PROSITE" id="PS50043"/>
    </source>
</evidence>
<dbReference type="AlphaFoldDB" id="A0A3M2LM88"/>
<feature type="region of interest" description="Disordered" evidence="1">
    <location>
        <begin position="1"/>
        <end position="21"/>
    </location>
</feature>
<dbReference type="GO" id="GO:0006355">
    <property type="term" value="P:regulation of DNA-templated transcription"/>
    <property type="evidence" value="ECO:0007669"/>
    <property type="project" value="InterPro"/>
</dbReference>
<sequence>MSRSRSGLQIVHGGSVPGEVPASQRHANITELLDLFSDRGLIGDTQKAILQLVTCGYTDESVAKKLDVTARTVQRHVAKTMALFGARSRLELGIMLADRSARLADSPTGPACTLCRSQGGGRTTGHPRSNARMDRPTGA</sequence>
<dbReference type="InterPro" id="IPR016032">
    <property type="entry name" value="Sig_transdc_resp-reg_C-effctor"/>
</dbReference>
<evidence type="ECO:0000313" key="4">
    <source>
        <dbReference type="Proteomes" id="UP000282674"/>
    </source>
</evidence>
<reference evidence="3 4" key="1">
    <citation type="submission" date="2018-10" db="EMBL/GenBank/DDBJ databases">
        <title>Isolation from soil.</title>
        <authorList>
            <person name="Hu J."/>
        </authorList>
    </citation>
    <scope>NUCLEOTIDE SEQUENCE [LARGE SCALE GENOMIC DNA]</scope>
    <source>
        <strain evidence="3 4">NEAU-Ht49</strain>
    </source>
</reference>
<organism evidence="3 4">
    <name type="scientific">Actinomadura harenae</name>
    <dbReference type="NCBI Taxonomy" id="2483351"/>
    <lineage>
        <taxon>Bacteria</taxon>
        <taxon>Bacillati</taxon>
        <taxon>Actinomycetota</taxon>
        <taxon>Actinomycetes</taxon>
        <taxon>Streptosporangiales</taxon>
        <taxon>Thermomonosporaceae</taxon>
        <taxon>Actinomadura</taxon>
    </lineage>
</organism>
<dbReference type="Pfam" id="PF00196">
    <property type="entry name" value="GerE"/>
    <property type="match status" value="1"/>
</dbReference>
<comment type="caution">
    <text evidence="3">The sequence shown here is derived from an EMBL/GenBank/DDBJ whole genome shotgun (WGS) entry which is preliminary data.</text>
</comment>